<keyword evidence="1" id="KW-0812">Transmembrane</keyword>
<dbReference type="STRING" id="429009.Adeg_0076"/>
<protein>
    <recommendedName>
        <fullName evidence="4">ATP synthase subunit I</fullName>
    </recommendedName>
</protein>
<feature type="transmembrane region" description="Helical" evidence="1">
    <location>
        <begin position="15"/>
        <end position="33"/>
    </location>
</feature>
<dbReference type="KEGG" id="adg:Adeg_0076"/>
<dbReference type="RefSeq" id="WP_012818232.1">
    <property type="nucleotide sequence ID" value="NC_013385.1"/>
</dbReference>
<evidence type="ECO:0008006" key="4">
    <source>
        <dbReference type="Google" id="ProtNLM"/>
    </source>
</evidence>
<feature type="transmembrane region" description="Helical" evidence="1">
    <location>
        <begin position="107"/>
        <end position="126"/>
    </location>
</feature>
<organism evidence="2 3">
    <name type="scientific">Ammonifex degensii (strain DSM 10501 / KC4)</name>
    <dbReference type="NCBI Taxonomy" id="429009"/>
    <lineage>
        <taxon>Bacteria</taxon>
        <taxon>Bacillati</taxon>
        <taxon>Bacillota</taxon>
        <taxon>Clostridia</taxon>
        <taxon>Thermoanaerobacterales</taxon>
        <taxon>Thermoanaerobacteraceae</taxon>
        <taxon>Ammonifex</taxon>
    </lineage>
</organism>
<feature type="transmembrane region" description="Helical" evidence="1">
    <location>
        <begin position="82"/>
        <end position="101"/>
    </location>
</feature>
<dbReference type="EMBL" id="CP001785">
    <property type="protein sequence ID" value="ACX51252.1"/>
    <property type="molecule type" value="Genomic_DNA"/>
</dbReference>
<keyword evidence="1" id="KW-0472">Membrane</keyword>
<evidence type="ECO:0000313" key="2">
    <source>
        <dbReference type="EMBL" id="ACX51252.1"/>
    </source>
</evidence>
<reference evidence="2 3" key="1">
    <citation type="submission" date="2009-10" db="EMBL/GenBank/DDBJ databases">
        <title>Complete sequence of chromosome of Ammonifex degensii KC4.</title>
        <authorList>
            <consortium name="US DOE Joint Genome Institute"/>
            <person name="Kerfeld C."/>
            <person name="Goodner B."/>
            <person name="Huber H."/>
            <person name="Stetter K."/>
            <person name="Lucas S."/>
            <person name="Copeland A."/>
            <person name="Lapidus A."/>
            <person name="Glavina del Rio T."/>
            <person name="Dalin E."/>
            <person name="Tice H."/>
            <person name="Bruce D."/>
            <person name="Goodwin L."/>
            <person name="Pitluck S."/>
            <person name="Saunders E."/>
            <person name="Brettin T."/>
            <person name="Detter J.C."/>
            <person name="Han C."/>
            <person name="Larimer F."/>
            <person name="Land M."/>
            <person name="Hauser L."/>
            <person name="Kyrpides N."/>
            <person name="Ovchinnikova G."/>
            <person name="Richardson P."/>
        </authorList>
    </citation>
    <scope>NUCLEOTIDE SEQUENCE [LARGE SCALE GENOMIC DNA]</scope>
    <source>
        <strain evidence="3">DSM 10501 / KC4</strain>
    </source>
</reference>
<dbReference type="AlphaFoldDB" id="C9RAE3"/>
<dbReference type="OrthoDB" id="9845225at2"/>
<accession>C9RAE3</accession>
<dbReference type="Proteomes" id="UP000002620">
    <property type="component" value="Chromosome"/>
</dbReference>
<dbReference type="HOGENOM" id="CLU_1903284_0_0_9"/>
<evidence type="ECO:0000313" key="3">
    <source>
        <dbReference type="Proteomes" id="UP000002620"/>
    </source>
</evidence>
<keyword evidence="1" id="KW-1133">Transmembrane helix</keyword>
<sequence length="135" mass="15536">MSFKELEFEVFARRILLRAGWLLVALLLLLAFYPRSSFWAGLALGLGVGWLSAFFLWLRLTRSVRIMAWSMDRARLFLNMGFLGRWGMLFAALLFAVYTGWFDLRAFLVGVLFVPLLGVAEAIRVLRRSRVEAEV</sequence>
<feature type="transmembrane region" description="Helical" evidence="1">
    <location>
        <begin position="39"/>
        <end position="61"/>
    </location>
</feature>
<proteinExistence type="predicted"/>
<evidence type="ECO:0000256" key="1">
    <source>
        <dbReference type="SAM" id="Phobius"/>
    </source>
</evidence>
<gene>
    <name evidence="2" type="ordered locus">Adeg_0076</name>
</gene>
<keyword evidence="3" id="KW-1185">Reference proteome</keyword>
<name>C9RAE3_AMMDK</name>